<feature type="compositionally biased region" description="Polar residues" evidence="1">
    <location>
        <begin position="531"/>
        <end position="545"/>
    </location>
</feature>
<dbReference type="PANTHER" id="PTHR15204">
    <property type="entry name" value="LARGE PROLINE-RICH PROTEIN BAG6"/>
    <property type="match status" value="1"/>
</dbReference>
<reference evidence="3" key="2">
    <citation type="submission" date="2023-04" db="EMBL/GenBank/DDBJ databases">
        <authorList>
            <person name="Bruccoleri R.E."/>
            <person name="Oakeley E.J."/>
            <person name="Faust A.-M."/>
            <person name="Dessus-Babus S."/>
            <person name="Altorfer M."/>
            <person name="Burckhardt D."/>
            <person name="Oertli M."/>
            <person name="Naumann U."/>
            <person name="Petersen F."/>
            <person name="Wong J."/>
        </authorList>
    </citation>
    <scope>NUCLEOTIDE SEQUENCE</scope>
    <source>
        <strain evidence="3">GSM-AAB239-AS_SAM_17_03QT</strain>
        <tissue evidence="3">Leaf</tissue>
    </source>
</reference>
<dbReference type="Pfam" id="PF00240">
    <property type="entry name" value="ubiquitin"/>
    <property type="match status" value="1"/>
</dbReference>
<dbReference type="PROSITE" id="PS50053">
    <property type="entry name" value="UBIQUITIN_2"/>
    <property type="match status" value="1"/>
</dbReference>
<dbReference type="GO" id="GO:0071818">
    <property type="term" value="C:BAT3 complex"/>
    <property type="evidence" value="ECO:0007669"/>
    <property type="project" value="TreeGrafter"/>
</dbReference>
<feature type="domain" description="Ubiquitin-like" evidence="2">
    <location>
        <begin position="59"/>
        <end position="134"/>
    </location>
</feature>
<accession>A0AAX6HYK2</accession>
<dbReference type="AlphaFoldDB" id="A0AAX6HYK2"/>
<sequence length="736" mass="79372">MRREISNANKKARYHWERREKVKSLSSFSSSKETTEMSSEDAKVPLPSSDVVEDSETTVEIKIKTLDAQTYTLRVDKCMPVPALKEQIAIVTGVLSAHQRLICRGKVLKDDQLLSAYHVEDGHTLHLVVRQPRDSSIPSTSSEGTSSHPATSGSESTRDRGASHIRSFVFETVNVGQGDINTSVLGQIISRILGHIETPNTGTENTTNEHREIRAESFEGLQQMGAETRSRNNDGGLTGSFQPQPNLTTVGTQFDRQHANYRFPSTVPLRPLTPTVIPDSLTTLNEYIGLLRDEFRREGFAANGREHNNNTEAFGIQHTAQGGLPSPASLAEILLSTRQFLLEQTSECLSQLARQLEDHARVTDPLMRMEMQSSAMRYGALMQNLGAMLLELGRATMTLRMGQTPSEAIVNAGPANYISASGPNPLMVQFVPGSTIGGMHTGTVNSGHGGQPDPPLPRNVEIRIRTVNRAVPAAASNAGDHAGTQNPQQQEDLTRSYAANVVRQAISGISGGDSGFRVVPIRTVVAVPSGVTASPTDSSGGSVQLSYPLFTGTGQRSTGNANNARGSQASSQPHQGGPEFDQQPTHDCSVQRENLESSSGGTVRDGSRPANTTPSVSELRPLGNESSGWSSRFFIPRQQRQPNSDTGSSSQANDGMNRNVESHEAAGASSEQGVFLANVLHQLMPLISQGRQSGVSPTNPSSSHEQIDRENLNGSSSSQHPHDPPENPSPKRRKSE</sequence>
<feature type="region of interest" description="Disordered" evidence="1">
    <location>
        <begin position="131"/>
        <end position="160"/>
    </location>
</feature>
<dbReference type="PANTHER" id="PTHR15204:SF0">
    <property type="entry name" value="LARGE PROLINE-RICH PROTEIN BAG6"/>
    <property type="match status" value="1"/>
</dbReference>
<feature type="region of interest" description="Disordered" evidence="1">
    <location>
        <begin position="688"/>
        <end position="736"/>
    </location>
</feature>
<dbReference type="GO" id="GO:0051787">
    <property type="term" value="F:misfolded protein binding"/>
    <property type="evidence" value="ECO:0007669"/>
    <property type="project" value="TreeGrafter"/>
</dbReference>
<comment type="caution">
    <text evidence="3">The sequence shown here is derived from an EMBL/GenBank/DDBJ whole genome shotgun (WGS) entry which is preliminary data.</text>
</comment>
<feature type="compositionally biased region" description="Polar residues" evidence="1">
    <location>
        <begin position="233"/>
        <end position="249"/>
    </location>
</feature>
<evidence type="ECO:0000259" key="2">
    <source>
        <dbReference type="PROSITE" id="PS50053"/>
    </source>
</evidence>
<dbReference type="SMART" id="SM00213">
    <property type="entry name" value="UBQ"/>
    <property type="match status" value="1"/>
</dbReference>
<dbReference type="Proteomes" id="UP001140949">
    <property type="component" value="Unassembled WGS sequence"/>
</dbReference>
<feature type="region of interest" description="Disordered" evidence="1">
    <location>
        <begin position="230"/>
        <end position="249"/>
    </location>
</feature>
<dbReference type="FunFam" id="3.10.20.90:FF:000154">
    <property type="entry name" value="Large proline-rich protein BAG6"/>
    <property type="match status" value="1"/>
</dbReference>
<evidence type="ECO:0000313" key="3">
    <source>
        <dbReference type="EMBL" id="KAJ6845992.1"/>
    </source>
</evidence>
<evidence type="ECO:0000313" key="4">
    <source>
        <dbReference type="Proteomes" id="UP001140949"/>
    </source>
</evidence>
<keyword evidence="4" id="KW-1185">Reference proteome</keyword>
<feature type="compositionally biased region" description="Polar residues" evidence="1">
    <location>
        <begin position="689"/>
        <end position="704"/>
    </location>
</feature>
<protein>
    <recommendedName>
        <fullName evidence="2">Ubiquitin-like domain-containing protein</fullName>
    </recommendedName>
</protein>
<feature type="compositionally biased region" description="Polar residues" evidence="1">
    <location>
        <begin position="638"/>
        <end position="656"/>
    </location>
</feature>
<gene>
    <name evidence="3" type="ORF">M6B38_278115</name>
</gene>
<reference evidence="3" key="1">
    <citation type="journal article" date="2023" name="GigaByte">
        <title>Genome assembly of the bearded iris, Iris pallida Lam.</title>
        <authorList>
            <person name="Bruccoleri R.E."/>
            <person name="Oakeley E.J."/>
            <person name="Faust A.M.E."/>
            <person name="Altorfer M."/>
            <person name="Dessus-Babus S."/>
            <person name="Burckhardt D."/>
            <person name="Oertli M."/>
            <person name="Naumann U."/>
            <person name="Petersen F."/>
            <person name="Wong J."/>
        </authorList>
    </citation>
    <scope>NUCLEOTIDE SEQUENCE</scope>
    <source>
        <strain evidence="3">GSM-AAB239-AS_SAM_17_03QT</strain>
    </source>
</reference>
<dbReference type="EMBL" id="JANAVB010005599">
    <property type="protein sequence ID" value="KAJ6845992.1"/>
    <property type="molecule type" value="Genomic_DNA"/>
</dbReference>
<dbReference type="CDD" id="cd17039">
    <property type="entry name" value="Ubl_ubiquitin_like"/>
    <property type="match status" value="1"/>
</dbReference>
<feature type="region of interest" description="Disordered" evidence="1">
    <location>
        <begin position="20"/>
        <end position="51"/>
    </location>
</feature>
<evidence type="ECO:0000256" key="1">
    <source>
        <dbReference type="SAM" id="MobiDB-lite"/>
    </source>
</evidence>
<dbReference type="GO" id="GO:0036503">
    <property type="term" value="P:ERAD pathway"/>
    <property type="evidence" value="ECO:0007669"/>
    <property type="project" value="TreeGrafter"/>
</dbReference>
<organism evidence="3 4">
    <name type="scientific">Iris pallida</name>
    <name type="common">Sweet iris</name>
    <dbReference type="NCBI Taxonomy" id="29817"/>
    <lineage>
        <taxon>Eukaryota</taxon>
        <taxon>Viridiplantae</taxon>
        <taxon>Streptophyta</taxon>
        <taxon>Embryophyta</taxon>
        <taxon>Tracheophyta</taxon>
        <taxon>Spermatophyta</taxon>
        <taxon>Magnoliopsida</taxon>
        <taxon>Liliopsida</taxon>
        <taxon>Asparagales</taxon>
        <taxon>Iridaceae</taxon>
        <taxon>Iridoideae</taxon>
        <taxon>Irideae</taxon>
        <taxon>Iris</taxon>
    </lineage>
</organism>
<name>A0AAX6HYK2_IRIPA</name>
<dbReference type="Gene3D" id="3.10.20.90">
    <property type="entry name" value="Phosphatidylinositol 3-kinase Catalytic Subunit, Chain A, domain 1"/>
    <property type="match status" value="1"/>
</dbReference>
<proteinExistence type="predicted"/>
<feature type="region of interest" description="Disordered" evidence="1">
    <location>
        <begin position="530"/>
        <end position="669"/>
    </location>
</feature>
<dbReference type="SUPFAM" id="SSF54236">
    <property type="entry name" value="Ubiquitin-like"/>
    <property type="match status" value="1"/>
</dbReference>
<dbReference type="InterPro" id="IPR029071">
    <property type="entry name" value="Ubiquitin-like_domsf"/>
</dbReference>
<dbReference type="InterPro" id="IPR000626">
    <property type="entry name" value="Ubiquitin-like_dom"/>
</dbReference>
<feature type="compositionally biased region" description="Polar residues" evidence="1">
    <location>
        <begin position="552"/>
        <end position="574"/>
    </location>
</feature>
<dbReference type="GO" id="GO:0031593">
    <property type="term" value="F:polyubiquitin modification-dependent protein binding"/>
    <property type="evidence" value="ECO:0007669"/>
    <property type="project" value="TreeGrafter"/>
</dbReference>
<feature type="compositionally biased region" description="Low complexity" evidence="1">
    <location>
        <begin position="135"/>
        <end position="147"/>
    </location>
</feature>